<evidence type="ECO:0000256" key="2">
    <source>
        <dbReference type="ARBA" id="ARBA00007677"/>
    </source>
</evidence>
<dbReference type="GO" id="GO:0000032">
    <property type="term" value="P:cell wall mannoprotein biosynthetic process"/>
    <property type="evidence" value="ECO:0007669"/>
    <property type="project" value="TreeGrafter"/>
</dbReference>
<evidence type="ECO:0000256" key="3">
    <source>
        <dbReference type="ARBA" id="ARBA00022676"/>
    </source>
</evidence>
<organism evidence="6 7">
    <name type="scientific">Hanseniaspora osmophila</name>
    <dbReference type="NCBI Taxonomy" id="56408"/>
    <lineage>
        <taxon>Eukaryota</taxon>
        <taxon>Fungi</taxon>
        <taxon>Dikarya</taxon>
        <taxon>Ascomycota</taxon>
        <taxon>Saccharomycotina</taxon>
        <taxon>Saccharomycetes</taxon>
        <taxon>Saccharomycodales</taxon>
        <taxon>Saccharomycodaceae</taxon>
        <taxon>Hanseniaspora</taxon>
    </lineage>
</organism>
<keyword evidence="4 6" id="KW-0808">Transferase</keyword>
<dbReference type="InterPro" id="IPR029044">
    <property type="entry name" value="Nucleotide-diphossugar_trans"/>
</dbReference>
<dbReference type="FunFam" id="3.90.550.10:FF:000051">
    <property type="entry name" value="Alpha-1,2-mannosyltransferase (Ktr4)"/>
    <property type="match status" value="1"/>
</dbReference>
<dbReference type="GO" id="GO:0000026">
    <property type="term" value="F:alpha-1,2-mannosyltransferase activity"/>
    <property type="evidence" value="ECO:0007669"/>
    <property type="project" value="TreeGrafter"/>
</dbReference>
<keyword evidence="5" id="KW-0735">Signal-anchor</keyword>
<dbReference type="InterPro" id="IPR002685">
    <property type="entry name" value="Glyco_trans_15"/>
</dbReference>
<dbReference type="PANTHER" id="PTHR31121:SF10">
    <property type="entry name" value="MANNOSYLTRANSFERASE KTR2-RELATED"/>
    <property type="match status" value="1"/>
</dbReference>
<dbReference type="GO" id="GO:0006487">
    <property type="term" value="P:protein N-linked glycosylation"/>
    <property type="evidence" value="ECO:0007669"/>
    <property type="project" value="TreeGrafter"/>
</dbReference>
<dbReference type="AlphaFoldDB" id="A0A1E5RNA4"/>
<keyword evidence="3 6" id="KW-0328">Glycosyltransferase</keyword>
<dbReference type="InParanoid" id="A0A1E5RNA4"/>
<comment type="similarity">
    <text evidence="2">Belongs to the glycosyltransferase 15 family.</text>
</comment>
<dbReference type="Gene3D" id="3.90.550.10">
    <property type="entry name" value="Spore Coat Polysaccharide Biosynthesis Protein SpsA, Chain A"/>
    <property type="match status" value="1"/>
</dbReference>
<proteinExistence type="inferred from homology"/>
<gene>
    <name evidence="6" type="ORF">AWRI3579_g981</name>
</gene>
<name>A0A1E5RNA4_9ASCO</name>
<reference evidence="7" key="1">
    <citation type="journal article" date="2016" name="Genome Announc.">
        <title>Genome sequences of three species of Hanseniaspora isolated from spontaneous wine fermentations.</title>
        <authorList>
            <person name="Sternes P.R."/>
            <person name="Lee D."/>
            <person name="Kutyna D.R."/>
            <person name="Borneman A.R."/>
        </authorList>
    </citation>
    <scope>NUCLEOTIDE SEQUENCE [LARGE SCALE GENOMIC DNA]</scope>
    <source>
        <strain evidence="7">AWRI3579</strain>
    </source>
</reference>
<evidence type="ECO:0000256" key="1">
    <source>
        <dbReference type="ARBA" id="ARBA00004606"/>
    </source>
</evidence>
<dbReference type="PANTHER" id="PTHR31121">
    <property type="entry name" value="ALPHA-1,2 MANNOSYLTRANSFERASE KTR1"/>
    <property type="match status" value="1"/>
</dbReference>
<keyword evidence="5" id="KW-0812">Transmembrane</keyword>
<dbReference type="STRING" id="56408.A0A1E5RNA4"/>
<evidence type="ECO:0000256" key="4">
    <source>
        <dbReference type="ARBA" id="ARBA00022679"/>
    </source>
</evidence>
<dbReference type="GO" id="GO:0005794">
    <property type="term" value="C:Golgi apparatus"/>
    <property type="evidence" value="ECO:0007669"/>
    <property type="project" value="TreeGrafter"/>
</dbReference>
<evidence type="ECO:0000313" key="7">
    <source>
        <dbReference type="Proteomes" id="UP000095728"/>
    </source>
</evidence>
<keyword evidence="7" id="KW-1185">Reference proteome</keyword>
<protein>
    <submittedName>
        <fullName evidence="6">Putative mannosyltransferase YUR1</fullName>
    </submittedName>
</protein>
<dbReference type="EMBL" id="LPNM01000005">
    <property type="protein sequence ID" value="OEJ88365.1"/>
    <property type="molecule type" value="Genomic_DNA"/>
</dbReference>
<comment type="caution">
    <text evidence="6">The sequence shown here is derived from an EMBL/GenBank/DDBJ whole genome shotgun (WGS) entry which is preliminary data.</text>
</comment>
<dbReference type="OrthoDB" id="439943at2759"/>
<dbReference type="GO" id="GO:0006493">
    <property type="term" value="P:protein O-linked glycosylation"/>
    <property type="evidence" value="ECO:0007669"/>
    <property type="project" value="TreeGrafter"/>
</dbReference>
<evidence type="ECO:0000256" key="5">
    <source>
        <dbReference type="ARBA" id="ARBA00022968"/>
    </source>
</evidence>
<accession>A0A1E5RNA4</accession>
<dbReference type="GO" id="GO:0016020">
    <property type="term" value="C:membrane"/>
    <property type="evidence" value="ECO:0007669"/>
    <property type="project" value="UniProtKB-SubCell"/>
</dbReference>
<sequence>MKAIVVRGVLLLFGIICFFALNYSRVLSNPTNSSSSKSLQFQVRSNEIKDRWITERRSRKISAHDVKPSSNTYVDGFDETRYMNEQGDQSLVFQMGSRVPVDWKPKFNDSYLDFLHKGHLDIKEFNNFNSELDDWLFYVTAYHFQIKLPEVLTLFGRPDSPYFSYTVYKPPFVENRNNTIAKSCILMLVRNIELEGALQTIRRLEDRFNKDHKYDWVFLNDEPFTLEFITATSAMCSSSKIKYGMIPRELWSVVPDHIDMEEANRRMESMEAQGVLYGGSLSYRHMCRFQSMSFYKHPAVLEYRYYMRTEPDVDYFCDFNEYDPFKLMELKRKKYGFVISMYEYEDTIPTLWESVEEFIEETALKEGTDEFAVGDGFQFLTDDQLIDRGNANNMRSAQKVVDTLNGDYNLCHFWSNFEVGDMDGFYRTSRYNSLMDYLNLEKPGFYYERWGDAPVHTIAAMLFLNKTEIIHFDTLGYFHAPFGTCPLSENTRLQQKCLCDPQNEYNIDIEPHSCLMKWWKNGDGKRFLV</sequence>
<dbReference type="SUPFAM" id="SSF53448">
    <property type="entry name" value="Nucleotide-diphospho-sugar transferases"/>
    <property type="match status" value="1"/>
</dbReference>
<comment type="subcellular location">
    <subcellularLocation>
        <location evidence="1">Membrane</location>
        <topology evidence="1">Single-pass type II membrane protein</topology>
    </subcellularLocation>
</comment>
<dbReference type="FunCoup" id="A0A1E5RNA4">
    <property type="interactions" value="48"/>
</dbReference>
<dbReference type="Proteomes" id="UP000095728">
    <property type="component" value="Unassembled WGS sequence"/>
</dbReference>
<evidence type="ECO:0000313" key="6">
    <source>
        <dbReference type="EMBL" id="OEJ88365.1"/>
    </source>
</evidence>
<dbReference type="Pfam" id="PF01793">
    <property type="entry name" value="Glyco_transf_15"/>
    <property type="match status" value="1"/>
</dbReference>